<evidence type="ECO:0000256" key="2">
    <source>
        <dbReference type="ARBA" id="ARBA00022692"/>
    </source>
</evidence>
<keyword evidence="3 5" id="KW-1133">Transmembrane helix</keyword>
<feature type="transmembrane region" description="Helical" evidence="5">
    <location>
        <begin position="177"/>
        <end position="202"/>
    </location>
</feature>
<gene>
    <name evidence="7" type="ORF">AB1Y20_010942</name>
</gene>
<keyword evidence="2 5" id="KW-0812">Transmembrane</keyword>
<protein>
    <recommendedName>
        <fullName evidence="6">TLC domain-containing protein</fullName>
    </recommendedName>
</protein>
<reference evidence="7 8" key="1">
    <citation type="journal article" date="2024" name="Science">
        <title>Giant polyketide synthase enzymes in the biosynthesis of giant marine polyether toxins.</title>
        <authorList>
            <person name="Fallon T.R."/>
            <person name="Shende V.V."/>
            <person name="Wierzbicki I.H."/>
            <person name="Pendleton A.L."/>
            <person name="Watervoot N.F."/>
            <person name="Auber R.P."/>
            <person name="Gonzalez D.J."/>
            <person name="Wisecaver J.H."/>
            <person name="Moore B.S."/>
        </authorList>
    </citation>
    <scope>NUCLEOTIDE SEQUENCE [LARGE SCALE GENOMIC DNA]</scope>
    <source>
        <strain evidence="7 8">12B1</strain>
    </source>
</reference>
<evidence type="ECO:0000256" key="4">
    <source>
        <dbReference type="ARBA" id="ARBA00023136"/>
    </source>
</evidence>
<accession>A0AB34IR47</accession>
<feature type="domain" description="TLC" evidence="6">
    <location>
        <begin position="46"/>
        <end position="230"/>
    </location>
</feature>
<comment type="subcellular location">
    <subcellularLocation>
        <location evidence="1">Membrane</location>
        <topology evidence="1">Multi-pass membrane protein</topology>
    </subcellularLocation>
</comment>
<keyword evidence="8" id="KW-1185">Reference proteome</keyword>
<organism evidence="7 8">
    <name type="scientific">Prymnesium parvum</name>
    <name type="common">Toxic golden alga</name>
    <dbReference type="NCBI Taxonomy" id="97485"/>
    <lineage>
        <taxon>Eukaryota</taxon>
        <taxon>Haptista</taxon>
        <taxon>Haptophyta</taxon>
        <taxon>Prymnesiophyceae</taxon>
        <taxon>Prymnesiales</taxon>
        <taxon>Prymnesiaceae</taxon>
        <taxon>Prymnesium</taxon>
    </lineage>
</organism>
<name>A0AB34IR47_PRYPA</name>
<dbReference type="Proteomes" id="UP001515480">
    <property type="component" value="Unassembled WGS sequence"/>
</dbReference>
<evidence type="ECO:0000313" key="8">
    <source>
        <dbReference type="Proteomes" id="UP001515480"/>
    </source>
</evidence>
<sequence length="303" mass="33614">MAPPWALALLSGGFFWLSYLYALPALCKRLLPDAYGAFNPFNRRCFVQNLCSMAHTTLAFPLLAAALLTEPQLLAARLSPARSRLLDVDVSLSLGYFSLSLPLSLYMRFALGARAPYASALLCLHHALVVVAQLAFLATRRPPFYMACSGVLFEASNLVYIPHILRTQLRADATRLSAALLFLTYTLTRVLGVTALVPLSLADLRAAEPAEAPLVPLLCLYGLLLISWVWYVRDLLPAAHAGLQEWWGETYYHACYPRAVRMLVWTRCTADGRSHAVQRRALRELRMEAALAEVAEQHAPMEA</sequence>
<feature type="transmembrane region" description="Helical" evidence="5">
    <location>
        <begin position="46"/>
        <end position="69"/>
    </location>
</feature>
<comment type="caution">
    <text evidence="7">The sequence shown here is derived from an EMBL/GenBank/DDBJ whole genome shotgun (WGS) entry which is preliminary data.</text>
</comment>
<dbReference type="InterPro" id="IPR006634">
    <property type="entry name" value="TLC-dom"/>
</dbReference>
<evidence type="ECO:0000256" key="1">
    <source>
        <dbReference type="ARBA" id="ARBA00004141"/>
    </source>
</evidence>
<dbReference type="GO" id="GO:0016020">
    <property type="term" value="C:membrane"/>
    <property type="evidence" value="ECO:0007669"/>
    <property type="project" value="UniProtKB-SubCell"/>
</dbReference>
<evidence type="ECO:0000259" key="6">
    <source>
        <dbReference type="Pfam" id="PF03798"/>
    </source>
</evidence>
<evidence type="ECO:0000256" key="5">
    <source>
        <dbReference type="SAM" id="Phobius"/>
    </source>
</evidence>
<dbReference type="Pfam" id="PF03798">
    <property type="entry name" value="TRAM_LAG1_CLN8"/>
    <property type="match status" value="1"/>
</dbReference>
<keyword evidence="4 5" id="KW-0472">Membrane</keyword>
<dbReference type="EMBL" id="JBGBPQ010000020">
    <property type="protein sequence ID" value="KAL1504540.1"/>
    <property type="molecule type" value="Genomic_DNA"/>
</dbReference>
<feature type="transmembrane region" description="Helical" evidence="5">
    <location>
        <begin position="144"/>
        <end position="165"/>
    </location>
</feature>
<evidence type="ECO:0000256" key="3">
    <source>
        <dbReference type="ARBA" id="ARBA00022989"/>
    </source>
</evidence>
<feature type="transmembrane region" description="Helical" evidence="5">
    <location>
        <begin position="117"/>
        <end position="137"/>
    </location>
</feature>
<feature type="transmembrane region" description="Helical" evidence="5">
    <location>
        <begin position="90"/>
        <end position="111"/>
    </location>
</feature>
<feature type="transmembrane region" description="Helical" evidence="5">
    <location>
        <begin position="214"/>
        <end position="231"/>
    </location>
</feature>
<dbReference type="AlphaFoldDB" id="A0AB34IR47"/>
<evidence type="ECO:0000313" key="7">
    <source>
        <dbReference type="EMBL" id="KAL1504540.1"/>
    </source>
</evidence>
<proteinExistence type="predicted"/>